<reference evidence="2" key="1">
    <citation type="journal article" date="2023" name="G3 (Bethesda)">
        <title>A reference genome for the long-term kleptoplast-retaining sea slug Elysia crispata morphotype clarki.</title>
        <authorList>
            <person name="Eastman K.E."/>
            <person name="Pendleton A.L."/>
            <person name="Shaikh M.A."/>
            <person name="Suttiyut T."/>
            <person name="Ogas R."/>
            <person name="Tomko P."/>
            <person name="Gavelis G."/>
            <person name="Widhalm J.R."/>
            <person name="Wisecaver J.H."/>
        </authorList>
    </citation>
    <scope>NUCLEOTIDE SEQUENCE</scope>
    <source>
        <strain evidence="2">ECLA1</strain>
    </source>
</reference>
<feature type="compositionally biased region" description="Acidic residues" evidence="1">
    <location>
        <begin position="88"/>
        <end position="102"/>
    </location>
</feature>
<feature type="region of interest" description="Disordered" evidence="1">
    <location>
        <begin position="508"/>
        <end position="554"/>
    </location>
</feature>
<feature type="region of interest" description="Disordered" evidence="1">
    <location>
        <begin position="192"/>
        <end position="226"/>
    </location>
</feature>
<feature type="region of interest" description="Disordered" evidence="1">
    <location>
        <begin position="260"/>
        <end position="431"/>
    </location>
</feature>
<keyword evidence="3" id="KW-1185">Reference proteome</keyword>
<protein>
    <submittedName>
        <fullName evidence="2">Uncharacterized protein</fullName>
    </submittedName>
</protein>
<feature type="compositionally biased region" description="Polar residues" evidence="1">
    <location>
        <begin position="392"/>
        <end position="404"/>
    </location>
</feature>
<feature type="compositionally biased region" description="Basic and acidic residues" evidence="1">
    <location>
        <begin position="200"/>
        <end position="210"/>
    </location>
</feature>
<proteinExistence type="predicted"/>
<evidence type="ECO:0000313" key="2">
    <source>
        <dbReference type="EMBL" id="KAK3767096.1"/>
    </source>
</evidence>
<feature type="compositionally biased region" description="Polar residues" evidence="1">
    <location>
        <begin position="535"/>
        <end position="550"/>
    </location>
</feature>
<name>A0AAE0ZE37_9GAST</name>
<sequence>MSVGCAKSPQGRRLVRKSVPDGSSDFQRALDHFLSSSESDDGGLSNDEGGDSPVEDRVASVRNKATTKYKYVVGTEKNGQELDGSKEEIDDYDYNDNFEDCNENTKGQENSEQSKHSIKKRKKRQNSDSPKNPAIENETYPVYDYNNNIHKSICTCERLEACETLTYTDLELGQYSPRNAWETASRDEVLSPRGILISNQEEKSDFPESLKKKRRSPPLKLPSISAHLSKPELTPLSGMGINCSANIGDTKEFSNVLTDGTGTAAGNKKPSKFGVLLTKRRTNSETADSSTEPTSSDNCSCSPREDGKKIASQSVMVGSDKAGLKSSVIKDKNSSGHKKGTKRSSSLPGKDSSKTASSSPQRLLTSRNRSPNGYLRSSISMDSGGDIRTRSHSWSNGRCISQIRQGPVRPITKNSSLFPRTLASGPGGNQHSHLPHLSEVAAMKKLQNSSLNHVDTDFHDSFLSLRSHQPGCPLHLPATNDKKRPALNFTQTEEIHGDILEPHLLPEQRPRAASESHTSRRVTPQQHLLHLPRPRSNTMSEGGARNTPNSDLDHGVHVHWADEEQGLSLSTSVLLTSIRPRSYSHGAVDGRPHRPILKKVAGL</sequence>
<evidence type="ECO:0000313" key="3">
    <source>
        <dbReference type="Proteomes" id="UP001283361"/>
    </source>
</evidence>
<feature type="compositionally biased region" description="Polar residues" evidence="1">
    <location>
        <begin position="284"/>
        <end position="301"/>
    </location>
</feature>
<dbReference type="Proteomes" id="UP001283361">
    <property type="component" value="Unassembled WGS sequence"/>
</dbReference>
<feature type="compositionally biased region" description="Low complexity" evidence="1">
    <location>
        <begin position="34"/>
        <end position="47"/>
    </location>
</feature>
<comment type="caution">
    <text evidence="2">The sequence shown here is derived from an EMBL/GenBank/DDBJ whole genome shotgun (WGS) entry which is preliminary data.</text>
</comment>
<evidence type="ECO:0000256" key="1">
    <source>
        <dbReference type="SAM" id="MobiDB-lite"/>
    </source>
</evidence>
<gene>
    <name evidence="2" type="ORF">RRG08_017970</name>
</gene>
<feature type="compositionally biased region" description="Basic and acidic residues" evidence="1">
    <location>
        <begin position="508"/>
        <end position="518"/>
    </location>
</feature>
<accession>A0AAE0ZE37</accession>
<dbReference type="AlphaFoldDB" id="A0AAE0ZE37"/>
<feature type="compositionally biased region" description="Basic and acidic residues" evidence="1">
    <location>
        <begin position="78"/>
        <end position="87"/>
    </location>
</feature>
<feature type="compositionally biased region" description="Polar residues" evidence="1">
    <location>
        <begin position="354"/>
        <end position="381"/>
    </location>
</feature>
<dbReference type="EMBL" id="JAWDGP010004170">
    <property type="protein sequence ID" value="KAK3767096.1"/>
    <property type="molecule type" value="Genomic_DNA"/>
</dbReference>
<organism evidence="2 3">
    <name type="scientific">Elysia crispata</name>
    <name type="common">lettuce slug</name>
    <dbReference type="NCBI Taxonomy" id="231223"/>
    <lineage>
        <taxon>Eukaryota</taxon>
        <taxon>Metazoa</taxon>
        <taxon>Spiralia</taxon>
        <taxon>Lophotrochozoa</taxon>
        <taxon>Mollusca</taxon>
        <taxon>Gastropoda</taxon>
        <taxon>Heterobranchia</taxon>
        <taxon>Euthyneura</taxon>
        <taxon>Panpulmonata</taxon>
        <taxon>Sacoglossa</taxon>
        <taxon>Placobranchoidea</taxon>
        <taxon>Plakobranchidae</taxon>
        <taxon>Elysia</taxon>
    </lineage>
</organism>
<feature type="region of interest" description="Disordered" evidence="1">
    <location>
        <begin position="1"/>
        <end position="138"/>
    </location>
</feature>